<dbReference type="EMBL" id="JAFIMR010000034">
    <property type="protein sequence ID" value="KAI1859421.1"/>
    <property type="molecule type" value="Genomic_DNA"/>
</dbReference>
<name>A0A9P9WEB7_9PEZI</name>
<feature type="chain" id="PRO_5040246614" description="AA1-like domain-containing protein" evidence="1">
    <location>
        <begin position="18"/>
        <end position="151"/>
    </location>
</feature>
<evidence type="ECO:0000313" key="2">
    <source>
        <dbReference type="EMBL" id="KAI1859421.1"/>
    </source>
</evidence>
<evidence type="ECO:0000256" key="1">
    <source>
        <dbReference type="SAM" id="SignalP"/>
    </source>
</evidence>
<gene>
    <name evidence="2" type="ORF">JX265_010424</name>
</gene>
<accession>A0A9P9WEB7</accession>
<feature type="signal peptide" evidence="1">
    <location>
        <begin position="1"/>
        <end position="17"/>
    </location>
</feature>
<dbReference type="AlphaFoldDB" id="A0A9P9WEB7"/>
<sequence length="151" mass="16521">MKNIAAISALLLAAVTAAPVEQRQATEFDITNFSANTTPHGTAAFLSYDIDIPGILSTHCAYSDQSSVGSLPDIPFRPCDNAAVDWQFRHEPSQPGGSGPYLIVIRYQDETGRKFAGFKEWPADQFPIEQFGASFAQFYRGEPNFVITNVS</sequence>
<dbReference type="OrthoDB" id="4762718at2759"/>
<comment type="caution">
    <text evidence="2">The sequence shown here is derived from an EMBL/GenBank/DDBJ whole genome shotgun (WGS) entry which is preliminary data.</text>
</comment>
<keyword evidence="1" id="KW-0732">Signal</keyword>
<dbReference type="Proteomes" id="UP000829685">
    <property type="component" value="Unassembled WGS sequence"/>
</dbReference>
<reference evidence="2" key="1">
    <citation type="submission" date="2021-03" db="EMBL/GenBank/DDBJ databases">
        <title>Revisited historic fungal species revealed as producer of novel bioactive compounds through whole genome sequencing and comparative genomics.</title>
        <authorList>
            <person name="Vignolle G.A."/>
            <person name="Hochenegger N."/>
            <person name="Mach R.L."/>
            <person name="Mach-Aigner A.R."/>
            <person name="Javad Rahimi M."/>
            <person name="Salim K.A."/>
            <person name="Chan C.M."/>
            <person name="Lim L.B.L."/>
            <person name="Cai F."/>
            <person name="Druzhinina I.S."/>
            <person name="U'Ren J.M."/>
            <person name="Derntl C."/>
        </authorList>
    </citation>
    <scope>NUCLEOTIDE SEQUENCE</scope>
    <source>
        <strain evidence="2">TUCIM 5799</strain>
    </source>
</reference>
<organism evidence="2 3">
    <name type="scientific">Neoarthrinium moseri</name>
    <dbReference type="NCBI Taxonomy" id="1658444"/>
    <lineage>
        <taxon>Eukaryota</taxon>
        <taxon>Fungi</taxon>
        <taxon>Dikarya</taxon>
        <taxon>Ascomycota</taxon>
        <taxon>Pezizomycotina</taxon>
        <taxon>Sordariomycetes</taxon>
        <taxon>Xylariomycetidae</taxon>
        <taxon>Amphisphaeriales</taxon>
        <taxon>Apiosporaceae</taxon>
        <taxon>Neoarthrinium</taxon>
    </lineage>
</organism>
<keyword evidence="3" id="KW-1185">Reference proteome</keyword>
<protein>
    <recommendedName>
        <fullName evidence="4">AA1-like domain-containing protein</fullName>
    </recommendedName>
</protein>
<proteinExistence type="predicted"/>
<evidence type="ECO:0000313" key="3">
    <source>
        <dbReference type="Proteomes" id="UP000829685"/>
    </source>
</evidence>
<evidence type="ECO:0008006" key="4">
    <source>
        <dbReference type="Google" id="ProtNLM"/>
    </source>
</evidence>